<dbReference type="InterPro" id="IPR029044">
    <property type="entry name" value="Nucleotide-diphossugar_trans"/>
</dbReference>
<sequence length="183" mass="19858">MHTTVGLVVAVLAAGQSKRFGPADKLLSFYHGKALAKHVALRLQNLPFVEACVVTRTMAVAGLFNQPRIKPVFVPPGKGQAASFHAAIQFARKRRASHVLLLLADMPKLTPETLARFCACRSHAPVMARCGKVSLPPVLIPHCLFARLSGLHGDSGAGSILRRLPNIRFLDITPEETVDIDQR</sequence>
<organism evidence="3 4">
    <name type="scientific">Daeguia caeni</name>
    <dbReference type="NCBI Taxonomy" id="439612"/>
    <lineage>
        <taxon>Bacteria</taxon>
        <taxon>Pseudomonadati</taxon>
        <taxon>Pseudomonadota</taxon>
        <taxon>Alphaproteobacteria</taxon>
        <taxon>Hyphomicrobiales</taxon>
        <taxon>Brucellaceae</taxon>
        <taxon>Daeguia</taxon>
    </lineage>
</organism>
<dbReference type="SUPFAM" id="SSF53448">
    <property type="entry name" value="Nucleotide-diphospho-sugar transferases"/>
    <property type="match status" value="1"/>
</dbReference>
<dbReference type="Proteomes" id="UP001596042">
    <property type="component" value="Unassembled WGS sequence"/>
</dbReference>
<evidence type="ECO:0000313" key="3">
    <source>
        <dbReference type="EMBL" id="MFC4626120.1"/>
    </source>
</evidence>
<gene>
    <name evidence="3" type="ORF">ACFO1V_13055</name>
</gene>
<protein>
    <submittedName>
        <fullName evidence="3">NTP transferase domain-containing protein</fullName>
    </submittedName>
</protein>
<dbReference type="InterPro" id="IPR025877">
    <property type="entry name" value="MobA-like_NTP_Trfase"/>
</dbReference>
<dbReference type="Gene3D" id="3.90.550.10">
    <property type="entry name" value="Spore Coat Polysaccharide Biosynthesis Protein SpsA, Chain A"/>
    <property type="match status" value="1"/>
</dbReference>
<evidence type="ECO:0000259" key="2">
    <source>
        <dbReference type="Pfam" id="PF12804"/>
    </source>
</evidence>
<keyword evidence="3" id="KW-0808">Transferase</keyword>
<name>A0ABV9HBF2_9HYPH</name>
<comment type="caution">
    <text evidence="3">The sequence shown here is derived from an EMBL/GenBank/DDBJ whole genome shotgun (WGS) entry which is preliminary data.</text>
</comment>
<feature type="domain" description="MobA-like NTP transferase" evidence="2">
    <location>
        <begin position="10"/>
        <end position="164"/>
    </location>
</feature>
<evidence type="ECO:0000256" key="1">
    <source>
        <dbReference type="ARBA" id="ARBA00022842"/>
    </source>
</evidence>
<keyword evidence="1" id="KW-0460">Magnesium</keyword>
<reference evidence="4" key="1">
    <citation type="journal article" date="2019" name="Int. J. Syst. Evol. Microbiol.">
        <title>The Global Catalogue of Microorganisms (GCM) 10K type strain sequencing project: providing services to taxonomists for standard genome sequencing and annotation.</title>
        <authorList>
            <consortium name="The Broad Institute Genomics Platform"/>
            <consortium name="The Broad Institute Genome Sequencing Center for Infectious Disease"/>
            <person name="Wu L."/>
            <person name="Ma J."/>
        </authorList>
    </citation>
    <scope>NUCLEOTIDE SEQUENCE [LARGE SCALE GENOMIC DNA]</scope>
    <source>
        <strain evidence="4">CGMCC 1.15731</strain>
    </source>
</reference>
<dbReference type="RefSeq" id="WP_374834690.1">
    <property type="nucleotide sequence ID" value="NZ_JBHEEZ010000076.1"/>
</dbReference>
<dbReference type="GO" id="GO:0016740">
    <property type="term" value="F:transferase activity"/>
    <property type="evidence" value="ECO:0007669"/>
    <property type="project" value="UniProtKB-KW"/>
</dbReference>
<proteinExistence type="predicted"/>
<dbReference type="EMBL" id="JBHSEL010000122">
    <property type="protein sequence ID" value="MFC4626120.1"/>
    <property type="molecule type" value="Genomic_DNA"/>
</dbReference>
<accession>A0ABV9HBF2</accession>
<evidence type="ECO:0000313" key="4">
    <source>
        <dbReference type="Proteomes" id="UP001596042"/>
    </source>
</evidence>
<keyword evidence="4" id="KW-1185">Reference proteome</keyword>
<dbReference type="PANTHER" id="PTHR43777:SF1">
    <property type="entry name" value="MOLYBDENUM COFACTOR CYTIDYLYLTRANSFERASE"/>
    <property type="match status" value="1"/>
</dbReference>
<dbReference type="PANTHER" id="PTHR43777">
    <property type="entry name" value="MOLYBDENUM COFACTOR CYTIDYLYLTRANSFERASE"/>
    <property type="match status" value="1"/>
</dbReference>
<dbReference type="Pfam" id="PF12804">
    <property type="entry name" value="NTP_transf_3"/>
    <property type="match status" value="1"/>
</dbReference>